<feature type="domain" description="STAS" evidence="1">
    <location>
        <begin position="25"/>
        <end position="112"/>
    </location>
</feature>
<dbReference type="InterPro" id="IPR002645">
    <property type="entry name" value="STAS_dom"/>
</dbReference>
<name>A0ABW2EEG2_9ACTN</name>
<comment type="caution">
    <text evidence="2">The sequence shown here is derived from an EMBL/GenBank/DDBJ whole genome shotgun (WGS) entry which is preliminary data.</text>
</comment>
<evidence type="ECO:0000313" key="3">
    <source>
        <dbReference type="Proteomes" id="UP001596409"/>
    </source>
</evidence>
<accession>A0ABW2EEG2</accession>
<dbReference type="Gene3D" id="3.30.750.24">
    <property type="entry name" value="STAS domain"/>
    <property type="match status" value="1"/>
</dbReference>
<gene>
    <name evidence="2" type="ORF">ACFQMH_36910</name>
</gene>
<evidence type="ECO:0000259" key="1">
    <source>
        <dbReference type="PROSITE" id="PS50801"/>
    </source>
</evidence>
<dbReference type="EMBL" id="JBHSYM010000087">
    <property type="protein sequence ID" value="MFC7017172.1"/>
    <property type="molecule type" value="Genomic_DNA"/>
</dbReference>
<proteinExistence type="predicted"/>
<dbReference type="PROSITE" id="PS50801">
    <property type="entry name" value="STAS"/>
    <property type="match status" value="1"/>
</dbReference>
<dbReference type="Proteomes" id="UP001596409">
    <property type="component" value="Unassembled WGS sequence"/>
</dbReference>
<sequence length="112" mass="12300">MTHERSTGSPAGAVRLIEADEQHAVLAFSGVLDEHVLRDLEERLLDQRLRQAGSWLLEMSDLQQLDLASAYALLRAMASVPKPPAVTIRGARRPIQRTLRHVGIDALAAIVT</sequence>
<keyword evidence="3" id="KW-1185">Reference proteome</keyword>
<protein>
    <submittedName>
        <fullName evidence="2">STAS domain-containing protein</fullName>
    </submittedName>
</protein>
<dbReference type="SUPFAM" id="SSF52091">
    <property type="entry name" value="SpoIIaa-like"/>
    <property type="match status" value="1"/>
</dbReference>
<dbReference type="InterPro" id="IPR036513">
    <property type="entry name" value="STAS_dom_sf"/>
</dbReference>
<evidence type="ECO:0000313" key="2">
    <source>
        <dbReference type="EMBL" id="MFC7017172.1"/>
    </source>
</evidence>
<reference evidence="3" key="1">
    <citation type="journal article" date="2019" name="Int. J. Syst. Evol. Microbiol.">
        <title>The Global Catalogue of Microorganisms (GCM) 10K type strain sequencing project: providing services to taxonomists for standard genome sequencing and annotation.</title>
        <authorList>
            <consortium name="The Broad Institute Genomics Platform"/>
            <consortium name="The Broad Institute Genome Sequencing Center for Infectious Disease"/>
            <person name="Wu L."/>
            <person name="Ma J."/>
        </authorList>
    </citation>
    <scope>NUCLEOTIDE SEQUENCE [LARGE SCALE GENOMIC DNA]</scope>
    <source>
        <strain evidence="3">JCM 4855</strain>
    </source>
</reference>
<organism evidence="2 3">
    <name type="scientific">Streptomyces viridiviolaceus</name>
    <dbReference type="NCBI Taxonomy" id="68282"/>
    <lineage>
        <taxon>Bacteria</taxon>
        <taxon>Bacillati</taxon>
        <taxon>Actinomycetota</taxon>
        <taxon>Actinomycetes</taxon>
        <taxon>Kitasatosporales</taxon>
        <taxon>Streptomycetaceae</taxon>
        <taxon>Streptomyces</taxon>
    </lineage>
</organism>
<dbReference type="RefSeq" id="WP_189877519.1">
    <property type="nucleotide sequence ID" value="NZ_BMWA01000024.1"/>
</dbReference>